<dbReference type="PROSITE" id="PS51257">
    <property type="entry name" value="PROKAR_LIPOPROTEIN"/>
    <property type="match status" value="1"/>
</dbReference>
<accession>A0ABP7N2I7</accession>
<evidence type="ECO:0000256" key="1">
    <source>
        <dbReference type="ARBA" id="ARBA00022729"/>
    </source>
</evidence>
<dbReference type="EMBL" id="BAABBN010000012">
    <property type="protein sequence ID" value="GAA3934961.1"/>
    <property type="molecule type" value="Genomic_DNA"/>
</dbReference>
<evidence type="ECO:0000313" key="5">
    <source>
        <dbReference type="Proteomes" id="UP001501565"/>
    </source>
</evidence>
<comment type="caution">
    <text evidence="4">The sequence shown here is derived from an EMBL/GenBank/DDBJ whole genome shotgun (WGS) entry which is preliminary data.</text>
</comment>
<evidence type="ECO:0000256" key="2">
    <source>
        <dbReference type="ARBA" id="ARBA00023136"/>
    </source>
</evidence>
<gene>
    <name evidence="4" type="ORF">GCM10022277_34400</name>
</gene>
<dbReference type="Pfam" id="PF04355">
    <property type="entry name" value="BamE"/>
    <property type="match status" value="1"/>
</dbReference>
<protein>
    <recommendedName>
        <fullName evidence="3">Outer membrane protein assembly factor BamE domain-containing protein</fullName>
    </recommendedName>
</protein>
<keyword evidence="5" id="KW-1185">Reference proteome</keyword>
<evidence type="ECO:0000313" key="4">
    <source>
        <dbReference type="EMBL" id="GAA3934961.1"/>
    </source>
</evidence>
<sequence length="112" mass="12611">MRLDHVLKVRKIRVLVVSIFLSLLVGGCATVGKDFSEDRVSQIEIGKTSQQEVKNIFGSPWRVGSESGQTTWTYGLYEYSVFSATQTKDIVIRFNKDGSVASYTFNTTQHKE</sequence>
<keyword evidence="1" id="KW-0732">Signal</keyword>
<proteinExistence type="predicted"/>
<name>A0ABP7N2I7_9GAMM</name>
<evidence type="ECO:0000259" key="3">
    <source>
        <dbReference type="Pfam" id="PF04355"/>
    </source>
</evidence>
<keyword evidence="2" id="KW-0472">Membrane</keyword>
<dbReference type="Gene3D" id="3.30.1450.10">
    <property type="match status" value="1"/>
</dbReference>
<dbReference type="InterPro" id="IPR037873">
    <property type="entry name" value="BamE-like"/>
</dbReference>
<dbReference type="InterPro" id="IPR007450">
    <property type="entry name" value="BamE_dom"/>
</dbReference>
<dbReference type="Proteomes" id="UP001501565">
    <property type="component" value="Unassembled WGS sequence"/>
</dbReference>
<reference evidence="5" key="1">
    <citation type="journal article" date="2019" name="Int. J. Syst. Evol. Microbiol.">
        <title>The Global Catalogue of Microorganisms (GCM) 10K type strain sequencing project: providing services to taxonomists for standard genome sequencing and annotation.</title>
        <authorList>
            <consortium name="The Broad Institute Genomics Platform"/>
            <consortium name="The Broad Institute Genome Sequencing Center for Infectious Disease"/>
            <person name="Wu L."/>
            <person name="Ma J."/>
        </authorList>
    </citation>
    <scope>NUCLEOTIDE SEQUENCE [LARGE SCALE GENOMIC DNA]</scope>
    <source>
        <strain evidence="5">JCM 17551</strain>
    </source>
</reference>
<feature type="domain" description="Outer membrane protein assembly factor BamE" evidence="3">
    <location>
        <begin position="36"/>
        <end position="102"/>
    </location>
</feature>
<organism evidence="4 5">
    <name type="scientific">Litoribacillus peritrichatus</name>
    <dbReference type="NCBI Taxonomy" id="718191"/>
    <lineage>
        <taxon>Bacteria</taxon>
        <taxon>Pseudomonadati</taxon>
        <taxon>Pseudomonadota</taxon>
        <taxon>Gammaproteobacteria</taxon>
        <taxon>Oceanospirillales</taxon>
        <taxon>Oceanospirillaceae</taxon>
        <taxon>Litoribacillus</taxon>
    </lineage>
</organism>